<evidence type="ECO:0000313" key="5">
    <source>
        <dbReference type="Proteomes" id="UP001215280"/>
    </source>
</evidence>
<accession>A0AAD7KEB3</accession>
<dbReference type="PANTHER" id="PTHR13947:SF37">
    <property type="entry name" value="LD18367P"/>
    <property type="match status" value="1"/>
</dbReference>
<evidence type="ECO:0000313" key="4">
    <source>
        <dbReference type="EMBL" id="KAJ7783839.1"/>
    </source>
</evidence>
<gene>
    <name evidence="4" type="ORF">DFH07DRAFT_789294</name>
</gene>
<reference evidence="4" key="1">
    <citation type="submission" date="2023-03" db="EMBL/GenBank/DDBJ databases">
        <title>Massive genome expansion in bonnet fungi (Mycena s.s.) driven by repeated elements and novel gene families across ecological guilds.</title>
        <authorList>
            <consortium name="Lawrence Berkeley National Laboratory"/>
            <person name="Harder C.B."/>
            <person name="Miyauchi S."/>
            <person name="Viragh M."/>
            <person name="Kuo A."/>
            <person name="Thoen E."/>
            <person name="Andreopoulos B."/>
            <person name="Lu D."/>
            <person name="Skrede I."/>
            <person name="Drula E."/>
            <person name="Henrissat B."/>
            <person name="Morin E."/>
            <person name="Kohler A."/>
            <person name="Barry K."/>
            <person name="LaButti K."/>
            <person name="Morin E."/>
            <person name="Salamov A."/>
            <person name="Lipzen A."/>
            <person name="Mereny Z."/>
            <person name="Hegedus B."/>
            <person name="Baldrian P."/>
            <person name="Stursova M."/>
            <person name="Weitz H."/>
            <person name="Taylor A."/>
            <person name="Grigoriev I.V."/>
            <person name="Nagy L.G."/>
            <person name="Martin F."/>
            <person name="Kauserud H."/>
        </authorList>
    </citation>
    <scope>NUCLEOTIDE SEQUENCE</scope>
    <source>
        <strain evidence="4">CBHHK188m</strain>
    </source>
</reference>
<dbReference type="PANTHER" id="PTHR13947">
    <property type="entry name" value="GNAT FAMILY N-ACETYLTRANSFERASE"/>
    <property type="match status" value="1"/>
</dbReference>
<keyword evidence="1" id="KW-0808">Transferase</keyword>
<dbReference type="Proteomes" id="UP001215280">
    <property type="component" value="Unassembled WGS sequence"/>
</dbReference>
<evidence type="ECO:0000259" key="3">
    <source>
        <dbReference type="PROSITE" id="PS51186"/>
    </source>
</evidence>
<dbReference type="InterPro" id="IPR050769">
    <property type="entry name" value="NAT_camello-type"/>
</dbReference>
<comment type="caution">
    <text evidence="4">The sequence shown here is derived from an EMBL/GenBank/DDBJ whole genome shotgun (WGS) entry which is preliminary data.</text>
</comment>
<dbReference type="Gene3D" id="3.40.630.30">
    <property type="match status" value="1"/>
</dbReference>
<feature type="transmembrane region" description="Helical" evidence="2">
    <location>
        <begin position="70"/>
        <end position="91"/>
    </location>
</feature>
<dbReference type="GO" id="GO:0008080">
    <property type="term" value="F:N-acetyltransferase activity"/>
    <property type="evidence" value="ECO:0007669"/>
    <property type="project" value="InterPro"/>
</dbReference>
<keyword evidence="5" id="KW-1185">Reference proteome</keyword>
<dbReference type="PROSITE" id="PS51186">
    <property type="entry name" value="GNAT"/>
    <property type="match status" value="1"/>
</dbReference>
<dbReference type="InterPro" id="IPR016181">
    <property type="entry name" value="Acyl_CoA_acyltransferase"/>
</dbReference>
<protein>
    <recommendedName>
        <fullName evidence="3">N-acetyltransferase domain-containing protein</fullName>
    </recommendedName>
</protein>
<dbReference type="InterPro" id="IPR000182">
    <property type="entry name" value="GNAT_dom"/>
</dbReference>
<name>A0AAD7KEB3_9AGAR</name>
<dbReference type="EMBL" id="JARJLG010000002">
    <property type="protein sequence ID" value="KAJ7783839.1"/>
    <property type="molecule type" value="Genomic_DNA"/>
</dbReference>
<feature type="transmembrane region" description="Helical" evidence="2">
    <location>
        <begin position="41"/>
        <end position="58"/>
    </location>
</feature>
<feature type="domain" description="N-acetyltransferase" evidence="3">
    <location>
        <begin position="83"/>
        <end position="238"/>
    </location>
</feature>
<sequence length="238" mass="27003">MASAVIRPFKTEDDKLARFMVAKSNMEQLAMANRRAKYHPLFLGAWVAFAAILVKYMQWWPDLQTGLFSYLRPLPILAATFLPLMFAMDWINRPYFEQLTQDVLRAPDMRDVKGHYSRAPGSGFWILEFGQQFVGLIALDASADDTSRTAIIRHFYVQEPYPSSGIASDLLSHAVDRCFNSNAGIQEIKAGDSPLVPYTRKALQEAGFVMERTTDTVGVFGWKLGLRSLQRDVWEKKA</sequence>
<dbReference type="Pfam" id="PF00583">
    <property type="entry name" value="Acetyltransf_1"/>
    <property type="match status" value="1"/>
</dbReference>
<evidence type="ECO:0000256" key="1">
    <source>
        <dbReference type="ARBA" id="ARBA00022679"/>
    </source>
</evidence>
<evidence type="ECO:0000256" key="2">
    <source>
        <dbReference type="SAM" id="Phobius"/>
    </source>
</evidence>
<dbReference type="SUPFAM" id="SSF55729">
    <property type="entry name" value="Acyl-CoA N-acyltransferases (Nat)"/>
    <property type="match status" value="1"/>
</dbReference>
<keyword evidence="2" id="KW-0472">Membrane</keyword>
<organism evidence="4 5">
    <name type="scientific">Mycena maculata</name>
    <dbReference type="NCBI Taxonomy" id="230809"/>
    <lineage>
        <taxon>Eukaryota</taxon>
        <taxon>Fungi</taxon>
        <taxon>Dikarya</taxon>
        <taxon>Basidiomycota</taxon>
        <taxon>Agaricomycotina</taxon>
        <taxon>Agaricomycetes</taxon>
        <taxon>Agaricomycetidae</taxon>
        <taxon>Agaricales</taxon>
        <taxon>Marasmiineae</taxon>
        <taxon>Mycenaceae</taxon>
        <taxon>Mycena</taxon>
    </lineage>
</organism>
<keyword evidence="2" id="KW-1133">Transmembrane helix</keyword>
<dbReference type="AlphaFoldDB" id="A0AAD7KEB3"/>
<proteinExistence type="predicted"/>
<keyword evidence="2" id="KW-0812">Transmembrane</keyword>
<dbReference type="CDD" id="cd04301">
    <property type="entry name" value="NAT_SF"/>
    <property type="match status" value="1"/>
</dbReference>